<reference evidence="2" key="1">
    <citation type="submission" date="2015-05" db="EMBL/GenBank/DDBJ databases">
        <authorList>
            <person name="Fogelqvist Johan"/>
        </authorList>
    </citation>
    <scope>NUCLEOTIDE SEQUENCE [LARGE SCALE GENOMIC DNA]</scope>
</reference>
<dbReference type="Proteomes" id="UP000045706">
    <property type="component" value="Unassembled WGS sequence"/>
</dbReference>
<sequence length="10" mass="1189">RPAHRSRGRP</sequence>
<proteinExistence type="predicted"/>
<accession>A0A0G4NP94</accession>
<dbReference type="EMBL" id="CVQI01037367">
    <property type="protein sequence ID" value="CRK48288.1"/>
    <property type="molecule type" value="Genomic_DNA"/>
</dbReference>
<name>A0A0G4NP94_VERLO</name>
<gene>
    <name evidence="1" type="ORF">BN1723_020517</name>
</gene>
<evidence type="ECO:0000313" key="1">
    <source>
        <dbReference type="EMBL" id="CRK48288.1"/>
    </source>
</evidence>
<organism evidence="1 2">
    <name type="scientific">Verticillium longisporum</name>
    <name type="common">Verticillium dahliae var. longisporum</name>
    <dbReference type="NCBI Taxonomy" id="100787"/>
    <lineage>
        <taxon>Eukaryota</taxon>
        <taxon>Fungi</taxon>
        <taxon>Dikarya</taxon>
        <taxon>Ascomycota</taxon>
        <taxon>Pezizomycotina</taxon>
        <taxon>Sordariomycetes</taxon>
        <taxon>Hypocreomycetidae</taxon>
        <taxon>Glomerellales</taxon>
        <taxon>Plectosphaerellaceae</taxon>
        <taxon>Verticillium</taxon>
    </lineage>
</organism>
<protein>
    <submittedName>
        <fullName evidence="1">Uncharacterized protein</fullName>
    </submittedName>
</protein>
<evidence type="ECO:0000313" key="2">
    <source>
        <dbReference type="Proteomes" id="UP000045706"/>
    </source>
</evidence>
<feature type="non-terminal residue" evidence="1">
    <location>
        <position position="1"/>
    </location>
</feature>